<evidence type="ECO:0000256" key="1">
    <source>
        <dbReference type="SAM" id="MobiDB-lite"/>
    </source>
</evidence>
<reference evidence="3 4" key="1">
    <citation type="journal article" date="2012" name="PLoS ONE">
        <title>Sequence and analysis of the genome of the pathogenic yeast Candida orthopsilosis.</title>
        <authorList>
            <person name="Riccombeni A."/>
            <person name="Vidanes G."/>
            <person name="Proux-Wera E."/>
            <person name="Wolfe K.H."/>
            <person name="Butler G."/>
        </authorList>
    </citation>
    <scope>NUCLEOTIDE SEQUENCE [LARGE SCALE GENOMIC DNA]</scope>
    <source>
        <strain evidence="3 4">Co 90-125</strain>
    </source>
</reference>
<feature type="compositionally biased region" description="Low complexity" evidence="1">
    <location>
        <begin position="201"/>
        <end position="213"/>
    </location>
</feature>
<dbReference type="Pfam" id="PF04194">
    <property type="entry name" value="PDCD2_C"/>
    <property type="match status" value="1"/>
</dbReference>
<dbReference type="eggNOG" id="KOG2061">
    <property type="taxonomic scope" value="Eukaryota"/>
</dbReference>
<dbReference type="Proteomes" id="UP000005018">
    <property type="component" value="Chromosome 7"/>
</dbReference>
<dbReference type="GeneID" id="14542224"/>
<dbReference type="PANTHER" id="PTHR47524">
    <property type="entry name" value="20S RRNA ACCUMULATION PROTEIN 4"/>
    <property type="match status" value="1"/>
</dbReference>
<dbReference type="KEGG" id="cot:CORT_0G03630"/>
<accession>H8XA62</accession>
<dbReference type="GO" id="GO:0005737">
    <property type="term" value="C:cytoplasm"/>
    <property type="evidence" value="ECO:0007669"/>
    <property type="project" value="InterPro"/>
</dbReference>
<evidence type="ECO:0000259" key="2">
    <source>
        <dbReference type="Pfam" id="PF04194"/>
    </source>
</evidence>
<feature type="region of interest" description="Disordered" evidence="1">
    <location>
        <begin position="294"/>
        <end position="318"/>
    </location>
</feature>
<dbReference type="InterPro" id="IPR007320">
    <property type="entry name" value="PDCD2_C"/>
</dbReference>
<feature type="region of interest" description="Disordered" evidence="1">
    <location>
        <begin position="1"/>
        <end position="39"/>
    </location>
</feature>
<sequence>MQIEPHLDELKKWKPPPNTILTMSSSQEEYSSDEESIYDSNENHRSKVLLGFVDAPVTQDDQPTIEDTFIGGQPIWLNPESKPQESYLICDRCGKKLALLLQAFSPLDGALYDRVLYIFGCKDSQCSKQKGSVKVIRGINKNEKVVKRIKEELDGIKVKEMEDKLKLEQSKKLNDELTKNLFNNDKPSDNPFGKSNPFAKNDNPFSSNSSNPFAKPEFKETKTNESPSSTKNSQSYADVAKTAPKSPKKVEKKLQGDLPQYNGSFVYVDSEKFRKDKDEDAQLAKYKHLIEENDSLEEGSSSSKRRGSSSSAVLDPHTTKISNMLDDKYFENFSSTVKHNPGQVLRYDLNGKPLLYNGKDEVAKIFLNANNQPNIPRPGYNPSSERRFELQLMPKAIMDLEGLDGDNVDIKDILNGMSWGTIIVCTDVEDYIPEEKFDENKVGYIQEWCGVQWEESV</sequence>
<feature type="region of interest" description="Disordered" evidence="1">
    <location>
        <begin position="179"/>
        <end position="256"/>
    </location>
</feature>
<dbReference type="OrthoDB" id="443682at2759"/>
<dbReference type="RefSeq" id="XP_003871164.1">
    <property type="nucleotide sequence ID" value="XM_003871115.1"/>
</dbReference>
<dbReference type="PANTHER" id="PTHR47524:SF1">
    <property type="entry name" value="20S RRNA ACCUMULATION PROTEIN 4"/>
    <property type="match status" value="1"/>
</dbReference>
<evidence type="ECO:0000313" key="3">
    <source>
        <dbReference type="EMBL" id="CCG25039.1"/>
    </source>
</evidence>
<protein>
    <submittedName>
        <fullName evidence="3">Tsr4 protein</fullName>
    </submittedName>
</protein>
<feature type="domain" description="Programmed cell death protein 2 C-terminal" evidence="2">
    <location>
        <begin position="327"/>
        <end position="453"/>
    </location>
</feature>
<dbReference type="GO" id="GO:0030490">
    <property type="term" value="P:maturation of SSU-rRNA"/>
    <property type="evidence" value="ECO:0007669"/>
    <property type="project" value="TreeGrafter"/>
</dbReference>
<feature type="compositionally biased region" description="Polar residues" evidence="1">
    <location>
        <begin position="224"/>
        <end position="236"/>
    </location>
</feature>
<feature type="compositionally biased region" description="Basic and acidic residues" evidence="1">
    <location>
        <begin position="1"/>
        <end position="12"/>
    </location>
</feature>
<organism evidence="3 4">
    <name type="scientific">Candida orthopsilosis (strain 90-125)</name>
    <name type="common">Yeast</name>
    <dbReference type="NCBI Taxonomy" id="1136231"/>
    <lineage>
        <taxon>Eukaryota</taxon>
        <taxon>Fungi</taxon>
        <taxon>Dikarya</taxon>
        <taxon>Ascomycota</taxon>
        <taxon>Saccharomycotina</taxon>
        <taxon>Pichiomycetes</taxon>
        <taxon>Debaryomycetaceae</taxon>
        <taxon>Candida/Lodderomyces clade</taxon>
        <taxon>Candida</taxon>
    </lineage>
</organism>
<proteinExistence type="predicted"/>
<dbReference type="EMBL" id="HE681725">
    <property type="protein sequence ID" value="CCG25039.1"/>
    <property type="molecule type" value="Genomic_DNA"/>
</dbReference>
<name>H8XA62_CANO9</name>
<evidence type="ECO:0000313" key="4">
    <source>
        <dbReference type="Proteomes" id="UP000005018"/>
    </source>
</evidence>
<gene>
    <name evidence="3" type="ORF">CORT_0G03630</name>
</gene>
<keyword evidence="4" id="KW-1185">Reference proteome</keyword>
<dbReference type="HOGENOM" id="CLU_031771_0_0_1"/>
<dbReference type="AlphaFoldDB" id="H8XA62"/>